<dbReference type="Proteomes" id="UP001296706">
    <property type="component" value="Unassembled WGS sequence"/>
</dbReference>
<proteinExistence type="predicted"/>
<protein>
    <submittedName>
        <fullName evidence="1">Uncharacterized protein</fullName>
    </submittedName>
</protein>
<evidence type="ECO:0000313" key="1">
    <source>
        <dbReference type="EMBL" id="NMH79664.1"/>
    </source>
</evidence>
<organism evidence="1 2">
    <name type="scientific">Pseudonocardia xinjiangensis</name>
    <dbReference type="NCBI Taxonomy" id="75289"/>
    <lineage>
        <taxon>Bacteria</taxon>
        <taxon>Bacillati</taxon>
        <taxon>Actinomycetota</taxon>
        <taxon>Actinomycetes</taxon>
        <taxon>Pseudonocardiales</taxon>
        <taxon>Pseudonocardiaceae</taxon>
        <taxon>Pseudonocardia</taxon>
    </lineage>
</organism>
<dbReference type="EMBL" id="JAAXKY010000074">
    <property type="protein sequence ID" value="NMH79664.1"/>
    <property type="molecule type" value="Genomic_DNA"/>
</dbReference>
<gene>
    <name evidence="1" type="ORF">HF577_21540</name>
</gene>
<sequence length="80" mass="8599">MSAPTRERVGRFRILTAAADALRGTHHDSGVPTVACPRCATTVRTRHPLPTAEAAREGSALHSALLDHLFRDCPATEVAR</sequence>
<name>A0ABX1RJ68_9PSEU</name>
<reference evidence="1 2" key="1">
    <citation type="submission" date="2020-04" db="EMBL/GenBank/DDBJ databases">
        <authorList>
            <person name="Klaysubun C."/>
            <person name="Duangmal K."/>
            <person name="Lipun K."/>
        </authorList>
    </citation>
    <scope>NUCLEOTIDE SEQUENCE [LARGE SCALE GENOMIC DNA]</scope>
    <source>
        <strain evidence="1 2">JCM 11839</strain>
    </source>
</reference>
<accession>A0ABX1RJ68</accession>
<dbReference type="RefSeq" id="WP_169397726.1">
    <property type="nucleotide sequence ID" value="NZ_BAAAJH010000008.1"/>
</dbReference>
<comment type="caution">
    <text evidence="1">The sequence shown here is derived from an EMBL/GenBank/DDBJ whole genome shotgun (WGS) entry which is preliminary data.</text>
</comment>
<evidence type="ECO:0000313" key="2">
    <source>
        <dbReference type="Proteomes" id="UP001296706"/>
    </source>
</evidence>
<keyword evidence="2" id="KW-1185">Reference proteome</keyword>